<proteinExistence type="predicted"/>
<accession>A0A3S0YE09</accession>
<name>A0A3S0YE09_9GAMM</name>
<reference evidence="2 3" key="2">
    <citation type="submission" date="2020-11" db="EMBL/GenBank/DDBJ databases">
        <title>Complete genome sequence of Pectobacterium brasiliense strain F126.</title>
        <authorList>
            <person name="Miroshnikov K."/>
            <person name="Vo T.N.H."/>
            <person name="Khodykina M.V."/>
            <person name="Kabanova A.P."/>
            <person name="Shneider M."/>
            <person name="Korzhenkov A."/>
            <person name="Toschakov S.V."/>
            <person name="Miroshnikov K.A."/>
            <person name="Ignatov A.N."/>
            <person name="Mikhailova Y.V."/>
            <person name="Shelenkov A."/>
            <person name="Yanushevich Y.G."/>
            <person name="Evseev P.V."/>
        </authorList>
    </citation>
    <scope>NUCLEOTIDE SEQUENCE [LARGE SCALE GENOMIC DNA]</scope>
    <source>
        <strain evidence="2 3">F126</strain>
    </source>
</reference>
<dbReference type="Proteomes" id="UP000269351">
    <property type="component" value="Chromosome"/>
</dbReference>
<evidence type="ECO:0000313" key="3">
    <source>
        <dbReference type="Proteomes" id="UP000269351"/>
    </source>
</evidence>
<dbReference type="Proteomes" id="UP000762586">
    <property type="component" value="Unassembled WGS sequence"/>
</dbReference>
<sequence length="75" mass="8509">MTTITIPFDVSDEVLEKIECIIDHEITHNSFFNGALIKIERGEYSDIDSDDYDCISLLKKINHIISCDGSENDTD</sequence>
<evidence type="ECO:0000313" key="2">
    <source>
        <dbReference type="EMBL" id="QPK23443.1"/>
    </source>
</evidence>
<dbReference type="EMBL" id="CP065031">
    <property type="protein sequence ID" value="QPK23443.1"/>
    <property type="molecule type" value="Genomic_DNA"/>
</dbReference>
<organism evidence="2 3">
    <name type="scientific">Pectobacterium brasiliense</name>
    <dbReference type="NCBI Taxonomy" id="180957"/>
    <lineage>
        <taxon>Bacteria</taxon>
        <taxon>Pseudomonadati</taxon>
        <taxon>Pseudomonadota</taxon>
        <taxon>Gammaproteobacteria</taxon>
        <taxon>Enterobacterales</taxon>
        <taxon>Pectobacteriaceae</taxon>
        <taxon>Pectobacterium</taxon>
    </lineage>
</organism>
<gene>
    <name evidence="2" type="ORF">F126LOC_017675</name>
    <name evidence="1" type="ORF">H4F48_10560</name>
</gene>
<reference evidence="1 4" key="1">
    <citation type="submission" date="2020-07" db="EMBL/GenBank/DDBJ databases">
        <title>A pangenomic view of the genus Pectobacterium provides insights into genome organization, phylogeny, and virulence.</title>
        <authorList>
            <person name="Jonkheer E."/>
            <person name="Brankovics B."/>
            <person name="Houwers I."/>
            <person name="Van Der Wolf J."/>
            <person name="Bonants P."/>
            <person name="Vreeburg R."/>
            <person name="Bollema R."/>
            <person name="De Haan J."/>
            <person name="Berke L."/>
            <person name="De Ridder D."/>
            <person name="Smit S."/>
            <person name="Van Der Lee T.A.J."/>
        </authorList>
    </citation>
    <scope>NUCLEOTIDE SEQUENCE [LARGE SCALE GENOMIC DNA]</scope>
    <source>
        <strain evidence="1 4">NAK:384</strain>
    </source>
</reference>
<evidence type="ECO:0000313" key="4">
    <source>
        <dbReference type="Proteomes" id="UP000762586"/>
    </source>
</evidence>
<keyword evidence="4" id="KW-1185">Reference proteome</keyword>
<protein>
    <submittedName>
        <fullName evidence="2">Uncharacterized protein</fullName>
    </submittedName>
</protein>
<dbReference type="AlphaFoldDB" id="A0A3S0YE09"/>
<evidence type="ECO:0000313" key="1">
    <source>
        <dbReference type="EMBL" id="MBN3106511.1"/>
    </source>
</evidence>
<dbReference type="EMBL" id="JACGET010000011">
    <property type="protein sequence ID" value="MBN3106511.1"/>
    <property type="molecule type" value="Genomic_DNA"/>
</dbReference>
<dbReference type="RefSeq" id="WP_119870652.1">
    <property type="nucleotide sequence ID" value="NZ_CP059955.1"/>
</dbReference>